<comment type="caution">
    <text evidence="1">The sequence shown here is derived from an EMBL/GenBank/DDBJ whole genome shotgun (WGS) entry which is preliminary data.</text>
</comment>
<reference evidence="1 2" key="1">
    <citation type="submission" date="2019-06" db="EMBL/GenBank/DDBJ databases">
        <authorList>
            <person name="Broberg M."/>
        </authorList>
    </citation>
    <scope>NUCLEOTIDE SEQUENCE [LARGE SCALE GENOMIC DNA]</scope>
</reference>
<gene>
    <name evidence="1" type="ORF">CLO192961_LOCUS82050</name>
</gene>
<protein>
    <submittedName>
        <fullName evidence="1">Uncharacterized protein</fullName>
    </submittedName>
</protein>
<sequence length="399" mass="44408">MPPAPLPQFTASQLDQLAPILAQFGLGPMKDDLRRQWLAMDQSEAKSLVERMVQGMMENSKCAPEVFKNAHKAQVDNLLANNCHHVTDWSWTALERVREEIMQVVFIQEHFGLAAMTSWTTLGIIYWLLCSRPVTGGDAAVQYVVERYHLLDKTPTAIMAFETHEKFRTGVFLIQDCPPEVSGPLSVKPAMSIERIMSIDQLPQIKFTTKPGYNLELVVIDSRIKKQDYVKPVLPPPSFIDVEEEKVWHRDIVLATHKGLFAQLPIQKEANAGLAEQVKALEAGEIVVLPSTVKAAIVSFAQRFGLDEVIAIADEATDDKTMHTSMVTVKQANPDAWSETSLRGIAGSFGALAATDEDSDVGKMMAKMSRITYEADRLVKSESPEVHAMLGRFFLAEDE</sequence>
<name>A0ABY6TUP1_BIOOC</name>
<keyword evidence="2" id="KW-1185">Reference proteome</keyword>
<accession>A0ABY6TUP1</accession>
<evidence type="ECO:0000313" key="2">
    <source>
        <dbReference type="Proteomes" id="UP000766486"/>
    </source>
</evidence>
<organism evidence="1 2">
    <name type="scientific">Bionectria ochroleuca</name>
    <name type="common">Gliocladium roseum</name>
    <dbReference type="NCBI Taxonomy" id="29856"/>
    <lineage>
        <taxon>Eukaryota</taxon>
        <taxon>Fungi</taxon>
        <taxon>Dikarya</taxon>
        <taxon>Ascomycota</taxon>
        <taxon>Pezizomycotina</taxon>
        <taxon>Sordariomycetes</taxon>
        <taxon>Hypocreomycetidae</taxon>
        <taxon>Hypocreales</taxon>
        <taxon>Bionectriaceae</taxon>
        <taxon>Clonostachys</taxon>
    </lineage>
</organism>
<dbReference type="Proteomes" id="UP000766486">
    <property type="component" value="Unassembled WGS sequence"/>
</dbReference>
<proteinExistence type="predicted"/>
<dbReference type="EMBL" id="CABFNS010000551">
    <property type="protein sequence ID" value="VUC22369.1"/>
    <property type="molecule type" value="Genomic_DNA"/>
</dbReference>
<evidence type="ECO:0000313" key="1">
    <source>
        <dbReference type="EMBL" id="VUC22369.1"/>
    </source>
</evidence>